<dbReference type="Proteomes" id="UP000305222">
    <property type="component" value="Unassembled WGS sequence"/>
</dbReference>
<accession>A0A4U3B148</accession>
<proteinExistence type="predicted"/>
<keyword evidence="1" id="KW-0472">Membrane</keyword>
<dbReference type="Gene3D" id="2.40.50.480">
    <property type="match status" value="1"/>
</dbReference>
<dbReference type="RefSeq" id="WP_097858065.1">
    <property type="nucleotide sequence ID" value="NZ_JAOPQX010000068.1"/>
</dbReference>
<evidence type="ECO:0000313" key="3">
    <source>
        <dbReference type="Proteomes" id="UP000305222"/>
    </source>
</evidence>
<evidence type="ECO:0000256" key="1">
    <source>
        <dbReference type="SAM" id="Phobius"/>
    </source>
</evidence>
<sequence length="122" mass="14316">MKWLFSTFMVLVVICGGAFYYLTSSNGYYSTKEYYVKMIADPIVERDRLSSGEMSTNKVYNVTGYDKEGKERKLRIASNDVFEKNQYYIIHWEDRRGIISKKEKVDKTKIDKAILEKLDVVL</sequence>
<keyword evidence="1" id="KW-1133">Transmembrane helix</keyword>
<dbReference type="InterPro" id="IPR036166">
    <property type="entry name" value="YxeA-like_sf"/>
</dbReference>
<evidence type="ECO:0000313" key="2">
    <source>
        <dbReference type="EMBL" id="TKI94080.1"/>
    </source>
</evidence>
<name>A0A4U3B148_9BACI</name>
<protein>
    <submittedName>
        <fullName evidence="2">YxeA family protein</fullName>
    </submittedName>
</protein>
<dbReference type="EMBL" id="SZON01000773">
    <property type="protein sequence ID" value="TKI94080.1"/>
    <property type="molecule type" value="Genomic_DNA"/>
</dbReference>
<feature type="transmembrane region" description="Helical" evidence="1">
    <location>
        <begin position="6"/>
        <end position="23"/>
    </location>
</feature>
<dbReference type="Pfam" id="PF06486">
    <property type="entry name" value="DUF1093"/>
    <property type="match status" value="1"/>
</dbReference>
<dbReference type="AlphaFoldDB" id="A0A4U3B148"/>
<dbReference type="PANTHER" id="PTHR36433:SF2">
    <property type="entry name" value="YXEA FAMILY PROTEIN"/>
    <property type="match status" value="1"/>
</dbReference>
<dbReference type="NCBIfam" id="TIGR01655">
    <property type="entry name" value="yxeA_fam"/>
    <property type="match status" value="1"/>
</dbReference>
<dbReference type="GeneID" id="301200886"/>
<dbReference type="SUPFAM" id="SSF159121">
    <property type="entry name" value="BC4932-like"/>
    <property type="match status" value="1"/>
</dbReference>
<keyword evidence="1" id="KW-0812">Transmembrane</keyword>
<dbReference type="InterPro" id="IPR006542">
    <property type="entry name" value="DUF1093"/>
</dbReference>
<comment type="caution">
    <text evidence="2">The sequence shown here is derived from an EMBL/GenBank/DDBJ whole genome shotgun (WGS) entry which is preliminary data.</text>
</comment>
<reference evidence="2 3" key="1">
    <citation type="journal article" date="2019" name="Environ. Microbiol.">
        <title>An active ?-lactamase is a part of an orchestrated cell wall stress resistance network of Bacillus subtilis and related rhizosphere species.</title>
        <authorList>
            <person name="Bucher T."/>
            <person name="Keren-Paz A."/>
            <person name="Hausser J."/>
            <person name="Olender T."/>
            <person name="Cytryn E."/>
            <person name="Kolodkin-Gal I."/>
        </authorList>
    </citation>
    <scope>NUCLEOTIDE SEQUENCE [LARGE SCALE GENOMIC DNA]</scope>
    <source>
        <strain evidence="2 3">I5</strain>
    </source>
</reference>
<gene>
    <name evidence="2" type="ORF">FC699_16440</name>
</gene>
<dbReference type="PANTHER" id="PTHR36433">
    <property type="entry name" value="HYPOTHETICAL CYTOSOLIC PROTEIN"/>
    <property type="match status" value="1"/>
</dbReference>
<organism evidence="2 3">
    <name type="scientific">Bacillus wiedmannii</name>
    <dbReference type="NCBI Taxonomy" id="1890302"/>
    <lineage>
        <taxon>Bacteria</taxon>
        <taxon>Bacillati</taxon>
        <taxon>Bacillota</taxon>
        <taxon>Bacilli</taxon>
        <taxon>Bacillales</taxon>
        <taxon>Bacillaceae</taxon>
        <taxon>Bacillus</taxon>
        <taxon>Bacillus cereus group</taxon>
    </lineage>
</organism>